<sequence>MTAPISESWTRIENWLAEHAPATCAALAPPADPEDIAATERVIGRPLPKPLVMSLLRHDGLLDQRGSLLPGFYRPMSAREIAAEWQLFTGFYDKRTADEEGEEADYDFMKIGASHVLYGHPQLVPIARDVGGGYLVLDHRPEIDRGRVHEAEAVEGVMRVSHEMWTSLPVLMEAIAMSLETSQPLNNYTPVVDEERRLHWDFIPLRSDRTLRRSPRSSGL</sequence>
<evidence type="ECO:0000313" key="2">
    <source>
        <dbReference type="EMBL" id="AXE77724.1"/>
    </source>
</evidence>
<dbReference type="Pfam" id="PF09346">
    <property type="entry name" value="SMI1_KNR4"/>
    <property type="match status" value="1"/>
</dbReference>
<dbReference type="RefSeq" id="WP_114244338.1">
    <property type="nucleotide sequence ID" value="NZ_CP027306.1"/>
</dbReference>
<dbReference type="AlphaFoldDB" id="A0A2Z5JBW3"/>
<name>A0A2Z5JBW3_STRAR</name>
<protein>
    <recommendedName>
        <fullName evidence="1">Knr4/Smi1-like domain-containing protein</fullName>
    </recommendedName>
</protein>
<dbReference type="KEGG" id="sata:C5746_13090"/>
<dbReference type="InterPro" id="IPR018958">
    <property type="entry name" value="Knr4/Smi1-like_dom"/>
</dbReference>
<organism evidence="2 3">
    <name type="scientific">Streptomyces atratus</name>
    <dbReference type="NCBI Taxonomy" id="1893"/>
    <lineage>
        <taxon>Bacteria</taxon>
        <taxon>Bacillati</taxon>
        <taxon>Actinomycetota</taxon>
        <taxon>Actinomycetes</taxon>
        <taxon>Kitasatosporales</taxon>
        <taxon>Streptomycetaceae</taxon>
        <taxon>Streptomyces</taxon>
    </lineage>
</organism>
<dbReference type="GeneID" id="95519409"/>
<gene>
    <name evidence="2" type="ORF">C5746_13090</name>
</gene>
<accession>A0A2Z5JBW3</accession>
<dbReference type="EMBL" id="CP027306">
    <property type="protein sequence ID" value="AXE77724.1"/>
    <property type="molecule type" value="Genomic_DNA"/>
</dbReference>
<dbReference type="SUPFAM" id="SSF160631">
    <property type="entry name" value="SMI1/KNR4-like"/>
    <property type="match status" value="1"/>
</dbReference>
<dbReference type="SMART" id="SM00860">
    <property type="entry name" value="SMI1_KNR4"/>
    <property type="match status" value="1"/>
</dbReference>
<dbReference type="Proteomes" id="UP000252698">
    <property type="component" value="Chromosome"/>
</dbReference>
<dbReference type="InterPro" id="IPR037883">
    <property type="entry name" value="Knr4/Smi1-like_sf"/>
</dbReference>
<feature type="domain" description="Knr4/Smi1-like" evidence="1">
    <location>
        <begin position="30"/>
        <end position="177"/>
    </location>
</feature>
<proteinExistence type="predicted"/>
<evidence type="ECO:0000313" key="3">
    <source>
        <dbReference type="Proteomes" id="UP000252698"/>
    </source>
</evidence>
<reference evidence="2 3" key="1">
    <citation type="journal article" date="2018" name="Front. Microbiol.">
        <title>Genome Sequencing of Streptomyces atratus SCSIOZH16 and Activation Production of Nocardamine via Metabolic Engineering.</title>
        <authorList>
            <person name="Li Y."/>
            <person name="Zhang C."/>
            <person name="Liu C."/>
            <person name="Ju J."/>
            <person name="Ma J."/>
        </authorList>
    </citation>
    <scope>NUCLEOTIDE SEQUENCE [LARGE SCALE GENOMIC DNA]</scope>
    <source>
        <strain evidence="2 3">SCSIO_ZH16</strain>
    </source>
</reference>
<evidence type="ECO:0000259" key="1">
    <source>
        <dbReference type="SMART" id="SM00860"/>
    </source>
</evidence>